<protein>
    <submittedName>
        <fullName evidence="1">Uncharacterized protein</fullName>
    </submittedName>
</protein>
<dbReference type="KEGG" id="ppsu:NO713_00653"/>
<name>A0A9W4G3F8_9CYAN</name>
<proteinExistence type="predicted"/>
<dbReference type="Proteomes" id="UP001153719">
    <property type="component" value="Chromosome"/>
</dbReference>
<dbReference type="AlphaFoldDB" id="A0A9W4G3F8"/>
<reference evidence="1" key="1">
    <citation type="submission" date="2020-09" db="EMBL/GenBank/DDBJ databases">
        <authorList>
            <person name="Blom J."/>
        </authorList>
    </citation>
    <scope>NUCLEOTIDE SEQUENCE</scope>
    <source>
        <strain evidence="1">No.713</strain>
    </source>
</reference>
<evidence type="ECO:0000313" key="2">
    <source>
        <dbReference type="Proteomes" id="UP001153719"/>
    </source>
</evidence>
<dbReference type="EMBL" id="LR882967">
    <property type="protein sequence ID" value="CAD5920857.1"/>
    <property type="molecule type" value="Genomic_DNA"/>
</dbReference>
<accession>A0A9W4G3F8</accession>
<keyword evidence="2" id="KW-1185">Reference proteome</keyword>
<organism evidence="1 2">
    <name type="scientific">Planktothrix pseudagardhii</name>
    <dbReference type="NCBI Taxonomy" id="132604"/>
    <lineage>
        <taxon>Bacteria</taxon>
        <taxon>Bacillati</taxon>
        <taxon>Cyanobacteriota</taxon>
        <taxon>Cyanophyceae</taxon>
        <taxon>Oscillatoriophycideae</taxon>
        <taxon>Oscillatoriales</taxon>
        <taxon>Microcoleaceae</taxon>
        <taxon>Planktothrix</taxon>
    </lineage>
</organism>
<evidence type="ECO:0000313" key="1">
    <source>
        <dbReference type="EMBL" id="CAD5920857.1"/>
    </source>
</evidence>
<sequence>MQSSGMGSKNAFPVDLVSHPILPLVFHDFAQKIH</sequence>
<gene>
    <name evidence="1" type="ORF">NO713_00653</name>
</gene>